<name>A0A1X7FIZ0_TRICW</name>
<dbReference type="STRING" id="28094.SAMN06295900_10989"/>
<dbReference type="AlphaFoldDB" id="A0A1X7FIZ0"/>
<sequence>MLCLILLQTLLGCVTSRSSDAGEKLTCEQHAKVAAYLNNWAITNFSESYGKKGDVTGANVQLFLISEKAPSPYAAAFNRYQEKAFENIALAKRKGCNTVDYPLPPVDEFRHQLEVARTGK</sequence>
<dbReference type="Proteomes" id="UP000192911">
    <property type="component" value="Unassembled WGS sequence"/>
</dbReference>
<protein>
    <submittedName>
        <fullName evidence="1">Uncharacterized protein</fullName>
    </submittedName>
</protein>
<keyword evidence="2" id="KW-1185">Reference proteome</keyword>
<dbReference type="EMBL" id="FXAH01000009">
    <property type="protein sequence ID" value="SMF53012.1"/>
    <property type="molecule type" value="Genomic_DNA"/>
</dbReference>
<accession>A0A1X7FIZ0</accession>
<gene>
    <name evidence="1" type="ORF">SAMN06295900_10989</name>
</gene>
<reference evidence="2" key="1">
    <citation type="submission" date="2017-04" db="EMBL/GenBank/DDBJ databases">
        <authorList>
            <person name="Varghese N."/>
            <person name="Submissions S."/>
        </authorList>
    </citation>
    <scope>NUCLEOTIDE SEQUENCE [LARGE SCALE GENOMIC DNA]</scope>
    <source>
        <strain evidence="2">Ballard 720</strain>
    </source>
</reference>
<evidence type="ECO:0000313" key="1">
    <source>
        <dbReference type="EMBL" id="SMF53012.1"/>
    </source>
</evidence>
<organism evidence="1 2">
    <name type="scientific">Trinickia caryophylli</name>
    <name type="common">Paraburkholderia caryophylli</name>
    <dbReference type="NCBI Taxonomy" id="28094"/>
    <lineage>
        <taxon>Bacteria</taxon>
        <taxon>Pseudomonadati</taxon>
        <taxon>Pseudomonadota</taxon>
        <taxon>Betaproteobacteria</taxon>
        <taxon>Burkholderiales</taxon>
        <taxon>Burkholderiaceae</taxon>
        <taxon>Trinickia</taxon>
    </lineage>
</organism>
<evidence type="ECO:0000313" key="2">
    <source>
        <dbReference type="Proteomes" id="UP000192911"/>
    </source>
</evidence>
<proteinExistence type="predicted"/>